<evidence type="ECO:0000313" key="5">
    <source>
        <dbReference type="EMBL" id="WEG07363.1"/>
    </source>
</evidence>
<dbReference type="RefSeq" id="WP_275276702.1">
    <property type="nucleotide sequence ID" value="NZ_CP119108.1"/>
</dbReference>
<dbReference type="GO" id="GO:0032259">
    <property type="term" value="P:methylation"/>
    <property type="evidence" value="ECO:0007669"/>
    <property type="project" value="UniProtKB-KW"/>
</dbReference>
<dbReference type="PANTHER" id="PTHR44942">
    <property type="entry name" value="METHYLTRANSF_11 DOMAIN-CONTAINING PROTEIN"/>
    <property type="match status" value="1"/>
</dbReference>
<dbReference type="PANTHER" id="PTHR44942:SF4">
    <property type="entry name" value="METHYLTRANSFERASE TYPE 11 DOMAIN-CONTAINING PROTEIN"/>
    <property type="match status" value="1"/>
</dbReference>
<dbReference type="CDD" id="cd02440">
    <property type="entry name" value="AdoMet_MTases"/>
    <property type="match status" value="1"/>
</dbReference>
<comment type="similarity">
    <text evidence="1">Belongs to the methyltransferase superfamily.</text>
</comment>
<keyword evidence="3" id="KW-0808">Transferase</keyword>
<dbReference type="GO" id="GO:0008168">
    <property type="term" value="F:methyltransferase activity"/>
    <property type="evidence" value="ECO:0007669"/>
    <property type="project" value="UniProtKB-KW"/>
</dbReference>
<evidence type="ECO:0000256" key="3">
    <source>
        <dbReference type="ARBA" id="ARBA00022679"/>
    </source>
</evidence>
<protein>
    <submittedName>
        <fullName evidence="5">Class I SAM-dependent methyltransferase</fullName>
    </submittedName>
</protein>
<keyword evidence="2 5" id="KW-0489">Methyltransferase</keyword>
<dbReference type="InterPro" id="IPR029063">
    <property type="entry name" value="SAM-dependent_MTases_sf"/>
</dbReference>
<dbReference type="SUPFAM" id="SSF53335">
    <property type="entry name" value="S-adenosyl-L-methionine-dependent methyltransferases"/>
    <property type="match status" value="1"/>
</dbReference>
<sequence length="251" mass="28028">MTEHHVLARSFERTGQEYDRYRPSFPQAAVDVLVPDRVTALLDLGAGTGKLTELVHARAEHVFAVDPSERMLAVLHGKLPDVTVLTGTAERLPLPDQSVDAVVVAQAFHWFDRDAATAEIARVLRPGGTLGLVWNRSTPECAWDWACGRVAHERVPVAATPDADVDRASERLPGFHLVEERQISWTEKIRRIDYIRRWHTVSAFLTAEPVRHAEMTARIEAILDADPDTAGESVLTLTSVCDVFLYRCYLV</sequence>
<name>A0ABY8BXQ7_9MICO</name>
<dbReference type="InterPro" id="IPR013216">
    <property type="entry name" value="Methyltransf_11"/>
</dbReference>
<dbReference type="EMBL" id="CP119108">
    <property type="protein sequence ID" value="WEG07363.1"/>
    <property type="molecule type" value="Genomic_DNA"/>
</dbReference>
<evidence type="ECO:0000259" key="4">
    <source>
        <dbReference type="Pfam" id="PF08241"/>
    </source>
</evidence>
<dbReference type="Proteomes" id="UP001214553">
    <property type="component" value="Chromosome"/>
</dbReference>
<dbReference type="InterPro" id="IPR051052">
    <property type="entry name" value="Diverse_substrate_MTase"/>
</dbReference>
<accession>A0ABY8BXQ7</accession>
<proteinExistence type="inferred from homology"/>
<feature type="domain" description="Methyltransferase type 11" evidence="4">
    <location>
        <begin position="42"/>
        <end position="130"/>
    </location>
</feature>
<gene>
    <name evidence="5" type="ORF">PU630_08765</name>
</gene>
<evidence type="ECO:0000313" key="6">
    <source>
        <dbReference type="Proteomes" id="UP001214553"/>
    </source>
</evidence>
<reference evidence="5 6" key="1">
    <citation type="submission" date="2023-03" db="EMBL/GenBank/DDBJ databases">
        <title>Genome sequence of Microbacterium sp. KACC 23027.</title>
        <authorList>
            <person name="Kim S."/>
            <person name="Heo J."/>
            <person name="Kwon S.-W."/>
        </authorList>
    </citation>
    <scope>NUCLEOTIDE SEQUENCE [LARGE SCALE GENOMIC DNA]</scope>
    <source>
        <strain evidence="5 6">KACC 23027</strain>
    </source>
</reference>
<keyword evidence="6" id="KW-1185">Reference proteome</keyword>
<evidence type="ECO:0000256" key="1">
    <source>
        <dbReference type="ARBA" id="ARBA00008361"/>
    </source>
</evidence>
<evidence type="ECO:0000256" key="2">
    <source>
        <dbReference type="ARBA" id="ARBA00022603"/>
    </source>
</evidence>
<dbReference type="Pfam" id="PF08241">
    <property type="entry name" value="Methyltransf_11"/>
    <property type="match status" value="1"/>
</dbReference>
<dbReference type="Gene3D" id="3.40.50.150">
    <property type="entry name" value="Vaccinia Virus protein VP39"/>
    <property type="match status" value="1"/>
</dbReference>
<organism evidence="5 6">
    <name type="scientific">Microbacterium horticulturae</name>
    <dbReference type="NCBI Taxonomy" id="3028316"/>
    <lineage>
        <taxon>Bacteria</taxon>
        <taxon>Bacillati</taxon>
        <taxon>Actinomycetota</taxon>
        <taxon>Actinomycetes</taxon>
        <taxon>Micrococcales</taxon>
        <taxon>Microbacteriaceae</taxon>
        <taxon>Microbacterium</taxon>
    </lineage>
</organism>